<dbReference type="eggNOG" id="COG5039">
    <property type="taxonomic scope" value="Bacteria"/>
</dbReference>
<gene>
    <name evidence="2" type="ordered locus">PCC7424_0611</name>
</gene>
<keyword evidence="3" id="KW-1185">Reference proteome</keyword>
<protein>
    <submittedName>
        <fullName evidence="2">Exopolysaccharide biosynthesis protein-like protein</fullName>
    </submittedName>
</protein>
<proteinExistence type="predicted"/>
<reference evidence="3" key="1">
    <citation type="journal article" date="2011" name="MBio">
        <title>Novel metabolic attributes of the genus Cyanothece, comprising a group of unicellular nitrogen-fixing Cyanobacteria.</title>
        <authorList>
            <person name="Bandyopadhyay A."/>
            <person name="Elvitigala T."/>
            <person name="Welsh E."/>
            <person name="Stockel J."/>
            <person name="Liberton M."/>
            <person name="Min H."/>
            <person name="Sherman L.A."/>
            <person name="Pakrasi H.B."/>
        </authorList>
    </citation>
    <scope>NUCLEOTIDE SEQUENCE [LARGE SCALE GENOMIC DNA]</scope>
    <source>
        <strain evidence="3">PCC 7424</strain>
    </source>
</reference>
<name>B7KEP7_GLOC7</name>
<dbReference type="InterPro" id="IPR007345">
    <property type="entry name" value="Polysacch_pyruvyl_Trfase"/>
</dbReference>
<evidence type="ECO:0000313" key="3">
    <source>
        <dbReference type="Proteomes" id="UP000002384"/>
    </source>
</evidence>
<evidence type="ECO:0000313" key="2">
    <source>
        <dbReference type="EMBL" id="ACK69072.1"/>
    </source>
</evidence>
<feature type="domain" description="Polysaccharide pyruvyl transferase" evidence="1">
    <location>
        <begin position="29"/>
        <end position="291"/>
    </location>
</feature>
<dbReference type="Proteomes" id="UP000002384">
    <property type="component" value="Chromosome"/>
</dbReference>
<dbReference type="Pfam" id="PF04230">
    <property type="entry name" value="PS_pyruv_trans"/>
    <property type="match status" value="1"/>
</dbReference>
<sequence length="321" mass="37016">MNITPQSIFFQYLEKIQKSKIFFVPTRGNPGDILIRLGAEYALQKANCSITDNLADAEYIIINGGGFFNPYWGDGQNFGNNLLRYYRQNAPNTPLIMAPQTFKFTNDILQEFLSICQISSASIILFARELYSYELLSKLNLPNNVEIKISQDLAFELKDSTFIKDYKKKSSEEYCLLCMRLDKESSFSLMCQLNDYRKKAKNLKLIQPITTKIFAKMQRLTGRWLGNSLYNDIINQFGFTPLTRLHKDIAYTSSLDEYCNAITKSAMIITERLHVGILGYLLNKPVIFISNPNYHKIRAVYEYSMKGTDLFPILYELSSKK</sequence>
<dbReference type="RefSeq" id="WP_012598019.1">
    <property type="nucleotide sequence ID" value="NC_011729.1"/>
</dbReference>
<evidence type="ECO:0000259" key="1">
    <source>
        <dbReference type="Pfam" id="PF04230"/>
    </source>
</evidence>
<dbReference type="KEGG" id="cyc:PCC7424_0611"/>
<dbReference type="EMBL" id="CP001291">
    <property type="protein sequence ID" value="ACK69072.1"/>
    <property type="molecule type" value="Genomic_DNA"/>
</dbReference>
<dbReference type="HOGENOM" id="CLU_865250_0_0_3"/>
<accession>B7KEP7</accession>
<organism evidence="2 3">
    <name type="scientific">Gloeothece citriformis (strain PCC 7424)</name>
    <name type="common">Cyanothece sp. (strain PCC 7424)</name>
    <dbReference type="NCBI Taxonomy" id="65393"/>
    <lineage>
        <taxon>Bacteria</taxon>
        <taxon>Bacillati</taxon>
        <taxon>Cyanobacteriota</taxon>
        <taxon>Cyanophyceae</taxon>
        <taxon>Oscillatoriophycideae</taxon>
        <taxon>Chroococcales</taxon>
        <taxon>Aphanothecaceae</taxon>
        <taxon>Gloeothece</taxon>
        <taxon>Gloeothece citriformis</taxon>
    </lineage>
</organism>
<dbReference type="AlphaFoldDB" id="B7KEP7"/>
<dbReference type="OrthoDB" id="582128at2"/>